<comment type="caution">
    <text evidence="2">The sequence shown here is derived from an EMBL/GenBank/DDBJ whole genome shotgun (WGS) entry which is preliminary data.</text>
</comment>
<organism evidence="2 3">
    <name type="scientific">Leptospira weilii serovar Ranarum str. ICFT</name>
    <dbReference type="NCBI Taxonomy" id="1218598"/>
    <lineage>
        <taxon>Bacteria</taxon>
        <taxon>Pseudomonadati</taxon>
        <taxon>Spirochaetota</taxon>
        <taxon>Spirochaetia</taxon>
        <taxon>Leptospirales</taxon>
        <taxon>Leptospiraceae</taxon>
        <taxon>Leptospira</taxon>
    </lineage>
</organism>
<evidence type="ECO:0000313" key="3">
    <source>
        <dbReference type="Proteomes" id="UP000012313"/>
    </source>
</evidence>
<keyword evidence="2" id="KW-0808">Transferase</keyword>
<dbReference type="Proteomes" id="UP000012313">
    <property type="component" value="Unassembled WGS sequence"/>
</dbReference>
<dbReference type="GO" id="GO:0016757">
    <property type="term" value="F:glycosyltransferase activity"/>
    <property type="evidence" value="ECO:0007669"/>
    <property type="project" value="UniProtKB-KW"/>
</dbReference>
<keyword evidence="2" id="KW-0328">Glycosyltransferase</keyword>
<evidence type="ECO:0000313" key="2">
    <source>
        <dbReference type="EMBL" id="EMY76225.1"/>
    </source>
</evidence>
<dbReference type="EMBL" id="AOHC02000052">
    <property type="protein sequence ID" value="EMY76225.1"/>
    <property type="molecule type" value="Genomic_DNA"/>
</dbReference>
<evidence type="ECO:0000259" key="1">
    <source>
        <dbReference type="Pfam" id="PF00535"/>
    </source>
</evidence>
<dbReference type="Pfam" id="PF00535">
    <property type="entry name" value="Glycos_transf_2"/>
    <property type="match status" value="1"/>
</dbReference>
<dbReference type="EC" id="2.4.-.-" evidence="2"/>
<dbReference type="PANTHER" id="PTHR43685">
    <property type="entry name" value="GLYCOSYLTRANSFERASE"/>
    <property type="match status" value="1"/>
</dbReference>
<dbReference type="InterPro" id="IPR001173">
    <property type="entry name" value="Glyco_trans_2-like"/>
</dbReference>
<dbReference type="InterPro" id="IPR029044">
    <property type="entry name" value="Nucleotide-diphossugar_trans"/>
</dbReference>
<proteinExistence type="predicted"/>
<gene>
    <name evidence="2" type="ORF">LEP1GSC060_1497</name>
</gene>
<sequence length="311" mass="35922">MSENFSPLAVIVTYNPNFSTTLKNIGNLNSNGVPVLIVDNHSKNVSEIRSSTGKQNILMENGGNFGLGTALNQGIEYAQINRYSHVWLFDQDSLLESSGIRVFLQRVKEYEVKENDTRRIEGYKSENDTGKIASFGPNIFDTIKNRNIYGIQENENGILNAEFIITSGSFYSLKVLNDVGPIYEDFFIDYLDYEWCFRANHKGYVHKIVSETKMDHSIGNDSRNILGFFKVAIHSPFRWYFLFRNGILMCKMPHVPFRFKLEVILKTCFRFLILPFFSNSIYQTYRHIFRGIRDGITKKESSFYKKLLGLP</sequence>
<dbReference type="CDD" id="cd02526">
    <property type="entry name" value="GT2_RfbF_like"/>
    <property type="match status" value="1"/>
</dbReference>
<dbReference type="SUPFAM" id="SSF53448">
    <property type="entry name" value="Nucleotide-diphospho-sugar transferases"/>
    <property type="match status" value="1"/>
</dbReference>
<dbReference type="Gene3D" id="3.90.550.10">
    <property type="entry name" value="Spore Coat Polysaccharide Biosynthesis Protein SpsA, Chain A"/>
    <property type="match status" value="1"/>
</dbReference>
<feature type="domain" description="Glycosyltransferase 2-like" evidence="1">
    <location>
        <begin position="10"/>
        <end position="177"/>
    </location>
</feature>
<dbReference type="InterPro" id="IPR050834">
    <property type="entry name" value="Glycosyltransf_2"/>
</dbReference>
<reference evidence="2" key="1">
    <citation type="submission" date="2013-03" db="EMBL/GenBank/DDBJ databases">
        <authorList>
            <person name="Harkins D.M."/>
            <person name="Durkin A.S."/>
            <person name="Brinkac L.M."/>
            <person name="Haft D.H."/>
            <person name="Selengut J.D."/>
            <person name="Sanka R."/>
            <person name="DePew J."/>
            <person name="Purushe J."/>
            <person name="Hartskeerl R.A."/>
            <person name="Ahmed A."/>
            <person name="van der Linden H."/>
            <person name="Goris M.G.A."/>
            <person name="Vinetz J.M."/>
            <person name="Sutton G.G."/>
            <person name="Nierman W.C."/>
            <person name="Fouts D.E."/>
        </authorList>
    </citation>
    <scope>NUCLEOTIDE SEQUENCE [LARGE SCALE GENOMIC DNA]</scope>
    <source>
        <strain evidence="2">ICFT</strain>
    </source>
</reference>
<protein>
    <submittedName>
        <fullName evidence="2">Glycosyltransferase, group 2 family protein</fullName>
        <ecNumber evidence="2">2.4.-.-</ecNumber>
    </submittedName>
</protein>
<dbReference type="AlphaFoldDB" id="N1WBA6"/>
<keyword evidence="3" id="KW-1185">Reference proteome</keyword>
<dbReference type="STRING" id="1218598.LEP1GSC060_1497"/>
<dbReference type="PANTHER" id="PTHR43685:SF2">
    <property type="entry name" value="GLYCOSYLTRANSFERASE 2-LIKE DOMAIN-CONTAINING PROTEIN"/>
    <property type="match status" value="1"/>
</dbReference>
<dbReference type="OrthoDB" id="9771846at2"/>
<dbReference type="RefSeq" id="WP_003009525.1">
    <property type="nucleotide sequence ID" value="NZ_AOHC02000052.1"/>
</dbReference>
<accession>N1WBA6</accession>
<name>N1WBA6_9LEPT</name>